<dbReference type="EMBL" id="CAVLEF010000156">
    <property type="protein sequence ID" value="CAK1552622.1"/>
    <property type="molecule type" value="Genomic_DNA"/>
</dbReference>
<sequence length="191" mass="21323">MSFIDKIKQQRNKLRGTTTVITNVDGKRFLVTNAETKQIGENRYGFVVDTDPDDTPALILEHLYIGSQDCAIDNILHTHNIKHVLSLGVDVNVSVNNKKLDILDLPDSNVVPVLKESLPFLKEAIKRKENVLVHCNAGVSRTSLVAIGYLMQYEGMSYEEAHALVKSKRPAIRPNDGFIKQLRCVIPGAFL</sequence>
<keyword evidence="1" id="KW-0378">Hydrolase</keyword>
<keyword evidence="6" id="KW-1185">Reference proteome</keyword>
<dbReference type="GO" id="GO:0005737">
    <property type="term" value="C:cytoplasm"/>
    <property type="evidence" value="ECO:0007669"/>
    <property type="project" value="TreeGrafter"/>
</dbReference>
<evidence type="ECO:0000259" key="3">
    <source>
        <dbReference type="PROSITE" id="PS50054"/>
    </source>
</evidence>
<dbReference type="Proteomes" id="UP001497472">
    <property type="component" value="Unassembled WGS sequence"/>
</dbReference>
<keyword evidence="2" id="KW-0904">Protein phosphatase</keyword>
<dbReference type="GO" id="GO:0008579">
    <property type="term" value="F:JUN kinase phosphatase activity"/>
    <property type="evidence" value="ECO:0007669"/>
    <property type="project" value="TreeGrafter"/>
</dbReference>
<dbReference type="InterPro" id="IPR000387">
    <property type="entry name" value="Tyr_Pase_dom"/>
</dbReference>
<dbReference type="Gene3D" id="3.90.190.10">
    <property type="entry name" value="Protein tyrosine phosphatase superfamily"/>
    <property type="match status" value="1"/>
</dbReference>
<dbReference type="PROSITE" id="PS50054">
    <property type="entry name" value="TYR_PHOSPHATASE_DUAL"/>
    <property type="match status" value="1"/>
</dbReference>
<reference evidence="5 6" key="1">
    <citation type="submission" date="2023-11" db="EMBL/GenBank/DDBJ databases">
        <authorList>
            <person name="Okamura Y."/>
        </authorList>
    </citation>
    <scope>NUCLEOTIDE SEQUENCE [LARGE SCALE GENOMIC DNA]</scope>
</reference>
<evidence type="ECO:0000256" key="2">
    <source>
        <dbReference type="ARBA" id="ARBA00022912"/>
    </source>
</evidence>
<feature type="domain" description="Tyrosine specific protein phosphatases" evidence="4">
    <location>
        <begin position="115"/>
        <end position="172"/>
    </location>
</feature>
<gene>
    <name evidence="5" type="ORF">LNINA_LOCUS11654</name>
</gene>
<organism evidence="5 6">
    <name type="scientific">Leptosia nina</name>
    <dbReference type="NCBI Taxonomy" id="320188"/>
    <lineage>
        <taxon>Eukaryota</taxon>
        <taxon>Metazoa</taxon>
        <taxon>Ecdysozoa</taxon>
        <taxon>Arthropoda</taxon>
        <taxon>Hexapoda</taxon>
        <taxon>Insecta</taxon>
        <taxon>Pterygota</taxon>
        <taxon>Neoptera</taxon>
        <taxon>Endopterygota</taxon>
        <taxon>Lepidoptera</taxon>
        <taxon>Glossata</taxon>
        <taxon>Ditrysia</taxon>
        <taxon>Papilionoidea</taxon>
        <taxon>Pieridae</taxon>
        <taxon>Pierinae</taxon>
        <taxon>Leptosia</taxon>
    </lineage>
</organism>
<feature type="domain" description="Tyrosine-protein phosphatase" evidence="3">
    <location>
        <begin position="55"/>
        <end position="191"/>
    </location>
</feature>
<name>A0AAV1JUU0_9NEOP</name>
<dbReference type="InterPro" id="IPR029021">
    <property type="entry name" value="Prot-tyrosine_phosphatase-like"/>
</dbReference>
<dbReference type="InterPro" id="IPR000340">
    <property type="entry name" value="Dual-sp_phosphatase_cat-dom"/>
</dbReference>
<proteinExistence type="predicted"/>
<comment type="caution">
    <text evidence="5">The sequence shown here is derived from an EMBL/GenBank/DDBJ whole genome shotgun (WGS) entry which is preliminary data.</text>
</comment>
<dbReference type="PANTHER" id="PTHR46377:SF1">
    <property type="entry name" value="DUAL SPECIFICITY PROTEIN PHOSPHATASE 19"/>
    <property type="match status" value="1"/>
</dbReference>
<evidence type="ECO:0000259" key="4">
    <source>
        <dbReference type="PROSITE" id="PS50056"/>
    </source>
</evidence>
<evidence type="ECO:0000313" key="6">
    <source>
        <dbReference type="Proteomes" id="UP001497472"/>
    </source>
</evidence>
<dbReference type="AlphaFoldDB" id="A0AAV1JUU0"/>
<evidence type="ECO:0000313" key="5">
    <source>
        <dbReference type="EMBL" id="CAK1552622.1"/>
    </source>
</evidence>
<dbReference type="SMART" id="SM00195">
    <property type="entry name" value="DSPc"/>
    <property type="match status" value="1"/>
</dbReference>
<dbReference type="PANTHER" id="PTHR46377">
    <property type="entry name" value="DUAL SPECIFICITY PROTEIN PHOSPHATASE 19"/>
    <property type="match status" value="1"/>
</dbReference>
<dbReference type="PROSITE" id="PS50056">
    <property type="entry name" value="TYR_PHOSPHATASE_2"/>
    <property type="match status" value="1"/>
</dbReference>
<dbReference type="PROSITE" id="PS00383">
    <property type="entry name" value="TYR_PHOSPHATASE_1"/>
    <property type="match status" value="1"/>
</dbReference>
<evidence type="ECO:0000256" key="1">
    <source>
        <dbReference type="ARBA" id="ARBA00022801"/>
    </source>
</evidence>
<dbReference type="InterPro" id="IPR020422">
    <property type="entry name" value="TYR_PHOSPHATASE_DUAL_dom"/>
</dbReference>
<dbReference type="Pfam" id="PF00782">
    <property type="entry name" value="DSPc"/>
    <property type="match status" value="1"/>
</dbReference>
<dbReference type="InterPro" id="IPR016130">
    <property type="entry name" value="Tyr_Pase_AS"/>
</dbReference>
<protein>
    <recommendedName>
        <fullName evidence="7">Dual specificity protein phosphatase 19</fullName>
    </recommendedName>
</protein>
<dbReference type="SUPFAM" id="SSF52799">
    <property type="entry name" value="(Phosphotyrosine protein) phosphatases II"/>
    <property type="match status" value="1"/>
</dbReference>
<evidence type="ECO:0008006" key="7">
    <source>
        <dbReference type="Google" id="ProtNLM"/>
    </source>
</evidence>
<accession>A0AAV1JUU0</accession>
<dbReference type="CDD" id="cd14498">
    <property type="entry name" value="DSP"/>
    <property type="match status" value="1"/>
</dbReference>